<evidence type="ECO:0000256" key="1">
    <source>
        <dbReference type="SAM" id="MobiDB-lite"/>
    </source>
</evidence>
<dbReference type="Proteomes" id="UP000092462">
    <property type="component" value="Unassembled WGS sequence"/>
</dbReference>
<reference evidence="2" key="1">
    <citation type="submission" date="2022-08" db="UniProtKB">
        <authorList>
            <consortium name="EnsemblMetazoa"/>
        </authorList>
    </citation>
    <scope>IDENTIFICATION</scope>
    <source>
        <strain evidence="2">Israel</strain>
    </source>
</reference>
<protein>
    <submittedName>
        <fullName evidence="2">Uncharacterized protein</fullName>
    </submittedName>
</protein>
<evidence type="ECO:0000313" key="3">
    <source>
        <dbReference type="Proteomes" id="UP000092462"/>
    </source>
</evidence>
<keyword evidence="3" id="KW-1185">Reference proteome</keyword>
<evidence type="ECO:0000313" key="2">
    <source>
        <dbReference type="EnsemblMetazoa" id="PPAI005029-PA"/>
    </source>
</evidence>
<feature type="region of interest" description="Disordered" evidence="1">
    <location>
        <begin position="1"/>
        <end position="91"/>
    </location>
</feature>
<dbReference type="AlphaFoldDB" id="A0A1B0GNP8"/>
<accession>A0A1B0GNP8</accession>
<dbReference type="EMBL" id="AJVK01029652">
    <property type="status" value="NOT_ANNOTATED_CDS"/>
    <property type="molecule type" value="Genomic_DNA"/>
</dbReference>
<organism evidence="2 3">
    <name type="scientific">Phlebotomus papatasi</name>
    <name type="common">Sandfly</name>
    <dbReference type="NCBI Taxonomy" id="29031"/>
    <lineage>
        <taxon>Eukaryota</taxon>
        <taxon>Metazoa</taxon>
        <taxon>Ecdysozoa</taxon>
        <taxon>Arthropoda</taxon>
        <taxon>Hexapoda</taxon>
        <taxon>Insecta</taxon>
        <taxon>Pterygota</taxon>
        <taxon>Neoptera</taxon>
        <taxon>Endopterygota</taxon>
        <taxon>Diptera</taxon>
        <taxon>Nematocera</taxon>
        <taxon>Psychodoidea</taxon>
        <taxon>Psychodidae</taxon>
        <taxon>Phlebotomus</taxon>
        <taxon>Phlebotomus</taxon>
    </lineage>
</organism>
<sequence length="162" mass="18065">MTSVKSITGSGKDWTVAQGKRSRASPDKTHGAPSKQKKLSDYWLGPAIENRFSTLENEGEKNPDEEMSSDVSDNVNKKNIENPGHEPRPPPVFIYNVERLEPLKTLLQELTNGDFSMKILSGNQVRVQLMTADSYRCVLSNCEGRTTKVEKRDPSVPAMSEI</sequence>
<feature type="compositionally biased region" description="Basic and acidic residues" evidence="1">
    <location>
        <begin position="75"/>
        <end position="88"/>
    </location>
</feature>
<name>A0A1B0GNP8_PHLPP</name>
<proteinExistence type="predicted"/>
<dbReference type="EnsemblMetazoa" id="PPAI005029-RA">
    <property type="protein sequence ID" value="PPAI005029-PA"/>
    <property type="gene ID" value="PPAI005029"/>
</dbReference>
<dbReference type="VEuPathDB" id="VectorBase:PPAI005029"/>